<dbReference type="GO" id="GO:0016798">
    <property type="term" value="F:hydrolase activity, acting on glycosyl bonds"/>
    <property type="evidence" value="ECO:0007669"/>
    <property type="project" value="UniProtKB-KW"/>
</dbReference>
<dbReference type="SMART" id="SM00642">
    <property type="entry name" value="Aamy"/>
    <property type="match status" value="1"/>
</dbReference>
<evidence type="ECO:0000259" key="4">
    <source>
        <dbReference type="SMART" id="SM00642"/>
    </source>
</evidence>
<dbReference type="Gene3D" id="2.30.30.320">
    <property type="entry name" value="DUF1653-like domain"/>
    <property type="match status" value="1"/>
</dbReference>
<protein>
    <submittedName>
        <fullName evidence="5">Glycosidase</fullName>
    </submittedName>
</protein>
<dbReference type="Proteomes" id="UP000295773">
    <property type="component" value="Unassembled WGS sequence"/>
</dbReference>
<dbReference type="Pfam" id="PF07866">
    <property type="entry name" value="DUF1653"/>
    <property type="match status" value="1"/>
</dbReference>
<feature type="compositionally biased region" description="Low complexity" evidence="3">
    <location>
        <begin position="464"/>
        <end position="476"/>
    </location>
</feature>
<evidence type="ECO:0000313" key="6">
    <source>
        <dbReference type="Proteomes" id="UP000295773"/>
    </source>
</evidence>
<dbReference type="AlphaFoldDB" id="A0A4R3TL71"/>
<dbReference type="Gene3D" id="2.60.40.1180">
    <property type="entry name" value="Golgi alpha-mannosidase II"/>
    <property type="match status" value="1"/>
</dbReference>
<dbReference type="PANTHER" id="PTHR10357:SF210">
    <property type="entry name" value="MALTODEXTRIN GLUCOSIDASE"/>
    <property type="match status" value="1"/>
</dbReference>
<dbReference type="Gene3D" id="3.20.20.80">
    <property type="entry name" value="Glycosidases"/>
    <property type="match status" value="1"/>
</dbReference>
<evidence type="ECO:0000256" key="2">
    <source>
        <dbReference type="ARBA" id="ARBA00023295"/>
    </source>
</evidence>
<reference evidence="5 6" key="1">
    <citation type="submission" date="2019-03" db="EMBL/GenBank/DDBJ databases">
        <title>Genomic Encyclopedia of Type Strains, Phase IV (KMG-IV): sequencing the most valuable type-strain genomes for metagenomic binning, comparative biology and taxonomic classification.</title>
        <authorList>
            <person name="Goeker M."/>
        </authorList>
    </citation>
    <scope>NUCLEOTIDE SEQUENCE [LARGE SCALE GENOMIC DNA]</scope>
    <source>
        <strain evidence="5 6">DSM 29481</strain>
    </source>
</reference>
<dbReference type="CDD" id="cd11353">
    <property type="entry name" value="AmyAc_euk_bac_CMD_like"/>
    <property type="match status" value="1"/>
</dbReference>
<dbReference type="PANTHER" id="PTHR10357">
    <property type="entry name" value="ALPHA-AMYLASE FAMILY MEMBER"/>
    <property type="match status" value="1"/>
</dbReference>
<dbReference type="Pfam" id="PF00128">
    <property type="entry name" value="Alpha-amylase"/>
    <property type="match status" value="1"/>
</dbReference>
<feature type="region of interest" description="Disordered" evidence="3">
    <location>
        <begin position="454"/>
        <end position="479"/>
    </location>
</feature>
<dbReference type="InterPro" id="IPR017853">
    <property type="entry name" value="GH"/>
</dbReference>
<name>A0A4R3TL71_9FIRM</name>
<dbReference type="InterPro" id="IPR023387">
    <property type="entry name" value="DUF1653-like_dom"/>
</dbReference>
<dbReference type="EMBL" id="SMBP01000002">
    <property type="protein sequence ID" value="TCU63039.1"/>
    <property type="molecule type" value="Genomic_DNA"/>
</dbReference>
<dbReference type="PROSITE" id="PS51257">
    <property type="entry name" value="PROKAR_LIPOPROTEIN"/>
    <property type="match status" value="1"/>
</dbReference>
<dbReference type="InterPro" id="IPR037135">
    <property type="entry name" value="DUF1653-like_dom_sf"/>
</dbReference>
<feature type="domain" description="Glycosyl hydrolase family 13 catalytic" evidence="4">
    <location>
        <begin position="12"/>
        <end position="360"/>
    </location>
</feature>
<evidence type="ECO:0000256" key="1">
    <source>
        <dbReference type="ARBA" id="ARBA00022801"/>
    </source>
</evidence>
<sequence length="578" mass="66907">MKSWTKDAVFYHIYPLGFCGCEQFHQEQQTSRILKIKEWIPHLQKMHINALYLGPVFESYEHGYDTSDYRKVDNRLGSNADFREVCDALHKAGIRIVLDGVFNHVGRYFWAFRDVMEKREQSPYCNWFHNLNFQWDNPMHDGFTYDTWEGHYNLVKLNLQNEEVVQYLLESIAMWMDDFHIDGLRLDAADCIDPAFFRRLKQFCEEHNPDFWLMGEIIHGDYNRWANPDMLDSVTNYECYKGLYSSHNEKNYFEIAYSLNRQFGGNGGIYKDLVLYDFVDNHDVNRLASTVKEERDLANIYTMLYAMPGIPSIYYGSEYGIKGTKHDGSDADIRPCLTLTELATENTALFSHICKLGKAYDALPALKHGDYQQVIVRNQQFVFARKTAEQCVYAIFNVSDESADIDFPVQSAHLYDMLNEKAYNCLEHHFIISMPAKSSMLLVEKEDVAAVSSTPSDKAVTLHNTETQNETTTKKNASAQDVTAMPKVPLPIADGYQEEDASQLAITTPSIPLGVYQHYKGKRYALLYIAKHSENEEAYAVYRQLYGDGKVWVRPLRMFVEEIEVDGEKTPRFTYLKP</sequence>
<dbReference type="RefSeq" id="WP_132223537.1">
    <property type="nucleotide sequence ID" value="NZ_JANKBG010000002.1"/>
</dbReference>
<gene>
    <name evidence="5" type="ORF">EDD61_10239</name>
</gene>
<keyword evidence="1" id="KW-0378">Hydrolase</keyword>
<proteinExistence type="predicted"/>
<dbReference type="InterPro" id="IPR006047">
    <property type="entry name" value="GH13_cat_dom"/>
</dbReference>
<comment type="caution">
    <text evidence="5">The sequence shown here is derived from an EMBL/GenBank/DDBJ whole genome shotgun (WGS) entry which is preliminary data.</text>
</comment>
<organism evidence="5 6">
    <name type="scientific">Longicatena caecimuris</name>
    <dbReference type="NCBI Taxonomy" id="1796635"/>
    <lineage>
        <taxon>Bacteria</taxon>
        <taxon>Bacillati</taxon>
        <taxon>Bacillota</taxon>
        <taxon>Erysipelotrichia</taxon>
        <taxon>Erysipelotrichales</taxon>
        <taxon>Erysipelotrichaceae</taxon>
        <taxon>Longicatena</taxon>
    </lineage>
</organism>
<dbReference type="SUPFAM" id="SSF51445">
    <property type="entry name" value="(Trans)glycosidases"/>
    <property type="match status" value="1"/>
</dbReference>
<evidence type="ECO:0000313" key="5">
    <source>
        <dbReference type="EMBL" id="TCU63039.1"/>
    </source>
</evidence>
<dbReference type="SUPFAM" id="SSF51011">
    <property type="entry name" value="Glycosyl hydrolase domain"/>
    <property type="match status" value="1"/>
</dbReference>
<accession>A0A4R3TL71</accession>
<dbReference type="InterPro" id="IPR013780">
    <property type="entry name" value="Glyco_hydro_b"/>
</dbReference>
<keyword evidence="2 5" id="KW-0326">Glycosidase</keyword>
<dbReference type="GO" id="GO:0005975">
    <property type="term" value="P:carbohydrate metabolic process"/>
    <property type="evidence" value="ECO:0007669"/>
    <property type="project" value="InterPro"/>
</dbReference>
<evidence type="ECO:0000256" key="3">
    <source>
        <dbReference type="SAM" id="MobiDB-lite"/>
    </source>
</evidence>
<keyword evidence="6" id="KW-1185">Reference proteome</keyword>